<dbReference type="Proteomes" id="UP000823388">
    <property type="component" value="Chromosome 1N"/>
</dbReference>
<evidence type="ECO:0000313" key="2">
    <source>
        <dbReference type="EMBL" id="KAG2648352.1"/>
    </source>
</evidence>
<reference evidence="2" key="1">
    <citation type="submission" date="2020-05" db="EMBL/GenBank/DDBJ databases">
        <title>WGS assembly of Panicum virgatum.</title>
        <authorList>
            <person name="Lovell J.T."/>
            <person name="Jenkins J."/>
            <person name="Shu S."/>
            <person name="Juenger T.E."/>
            <person name="Schmutz J."/>
        </authorList>
    </citation>
    <scope>NUCLEOTIDE SEQUENCE</scope>
    <source>
        <strain evidence="2">AP13</strain>
    </source>
</reference>
<proteinExistence type="predicted"/>
<name>A0A8T0WHP9_PANVG</name>
<dbReference type="AlphaFoldDB" id="A0A8T0WHP9"/>
<comment type="caution">
    <text evidence="2">The sequence shown here is derived from an EMBL/GenBank/DDBJ whole genome shotgun (WGS) entry which is preliminary data.</text>
</comment>
<dbReference type="EMBL" id="CM029038">
    <property type="protein sequence ID" value="KAG2648352.1"/>
    <property type="molecule type" value="Genomic_DNA"/>
</dbReference>
<keyword evidence="3" id="KW-1185">Reference proteome</keyword>
<evidence type="ECO:0000256" key="1">
    <source>
        <dbReference type="SAM" id="MobiDB-lite"/>
    </source>
</evidence>
<feature type="region of interest" description="Disordered" evidence="1">
    <location>
        <begin position="96"/>
        <end position="116"/>
    </location>
</feature>
<accession>A0A8T0WHP9</accession>
<feature type="region of interest" description="Disordered" evidence="1">
    <location>
        <begin position="1"/>
        <end position="39"/>
    </location>
</feature>
<feature type="compositionally biased region" description="Low complexity" evidence="1">
    <location>
        <begin position="11"/>
        <end position="39"/>
    </location>
</feature>
<evidence type="ECO:0000313" key="3">
    <source>
        <dbReference type="Proteomes" id="UP000823388"/>
    </source>
</evidence>
<protein>
    <submittedName>
        <fullName evidence="2">Uncharacterized protein</fullName>
    </submittedName>
</protein>
<sequence length="193" mass="21240">MHDCFDRSRHGSSTTSSQSTTTSRPSSSSRPARSSAAPAMSSMGYVIKSRSDHHNRPALLSTFKGTLRGLVAKMDLFPDAVVLVNDRVDDLGLSNKEEPIGRSLSDSVQSKDKQRKQKEVTEFIGMSDYYPLQSIAGNRLQTTRSISEELFVWNITRPMKQTTPNTCVLVAATMCVVCTVARARPDTGRVRSP</sequence>
<gene>
    <name evidence="2" type="ORF">PVAP13_1NG036505</name>
</gene>
<organism evidence="2 3">
    <name type="scientific">Panicum virgatum</name>
    <name type="common">Blackwell switchgrass</name>
    <dbReference type="NCBI Taxonomy" id="38727"/>
    <lineage>
        <taxon>Eukaryota</taxon>
        <taxon>Viridiplantae</taxon>
        <taxon>Streptophyta</taxon>
        <taxon>Embryophyta</taxon>
        <taxon>Tracheophyta</taxon>
        <taxon>Spermatophyta</taxon>
        <taxon>Magnoliopsida</taxon>
        <taxon>Liliopsida</taxon>
        <taxon>Poales</taxon>
        <taxon>Poaceae</taxon>
        <taxon>PACMAD clade</taxon>
        <taxon>Panicoideae</taxon>
        <taxon>Panicodae</taxon>
        <taxon>Paniceae</taxon>
        <taxon>Panicinae</taxon>
        <taxon>Panicum</taxon>
        <taxon>Panicum sect. Hiantes</taxon>
    </lineage>
</organism>